<dbReference type="Proteomes" id="UP000814140">
    <property type="component" value="Unassembled WGS sequence"/>
</dbReference>
<accession>A0ACB8TBW4</accession>
<organism evidence="1 2">
    <name type="scientific">Artomyces pyxidatus</name>
    <dbReference type="NCBI Taxonomy" id="48021"/>
    <lineage>
        <taxon>Eukaryota</taxon>
        <taxon>Fungi</taxon>
        <taxon>Dikarya</taxon>
        <taxon>Basidiomycota</taxon>
        <taxon>Agaricomycotina</taxon>
        <taxon>Agaricomycetes</taxon>
        <taxon>Russulales</taxon>
        <taxon>Auriscalpiaceae</taxon>
        <taxon>Artomyces</taxon>
    </lineage>
</organism>
<reference evidence="1" key="1">
    <citation type="submission" date="2021-03" db="EMBL/GenBank/DDBJ databases">
        <authorList>
            <consortium name="DOE Joint Genome Institute"/>
            <person name="Ahrendt S."/>
            <person name="Looney B.P."/>
            <person name="Miyauchi S."/>
            <person name="Morin E."/>
            <person name="Drula E."/>
            <person name="Courty P.E."/>
            <person name="Chicoki N."/>
            <person name="Fauchery L."/>
            <person name="Kohler A."/>
            <person name="Kuo A."/>
            <person name="Labutti K."/>
            <person name="Pangilinan J."/>
            <person name="Lipzen A."/>
            <person name="Riley R."/>
            <person name="Andreopoulos W."/>
            <person name="He G."/>
            <person name="Johnson J."/>
            <person name="Barry K.W."/>
            <person name="Grigoriev I.V."/>
            <person name="Nagy L."/>
            <person name="Hibbett D."/>
            <person name="Henrissat B."/>
            <person name="Matheny P.B."/>
            <person name="Labbe J."/>
            <person name="Martin F."/>
        </authorList>
    </citation>
    <scope>NUCLEOTIDE SEQUENCE</scope>
    <source>
        <strain evidence="1">HHB10654</strain>
    </source>
</reference>
<proteinExistence type="predicted"/>
<comment type="caution">
    <text evidence="1">The sequence shown here is derived from an EMBL/GenBank/DDBJ whole genome shotgun (WGS) entry which is preliminary data.</text>
</comment>
<evidence type="ECO:0000313" key="1">
    <source>
        <dbReference type="EMBL" id="KAI0066399.1"/>
    </source>
</evidence>
<reference evidence="1" key="2">
    <citation type="journal article" date="2022" name="New Phytol.">
        <title>Evolutionary transition to the ectomycorrhizal habit in the genomes of a hyperdiverse lineage of mushroom-forming fungi.</title>
        <authorList>
            <person name="Looney B."/>
            <person name="Miyauchi S."/>
            <person name="Morin E."/>
            <person name="Drula E."/>
            <person name="Courty P.E."/>
            <person name="Kohler A."/>
            <person name="Kuo A."/>
            <person name="LaButti K."/>
            <person name="Pangilinan J."/>
            <person name="Lipzen A."/>
            <person name="Riley R."/>
            <person name="Andreopoulos W."/>
            <person name="He G."/>
            <person name="Johnson J."/>
            <person name="Nolan M."/>
            <person name="Tritt A."/>
            <person name="Barry K.W."/>
            <person name="Grigoriev I.V."/>
            <person name="Nagy L.G."/>
            <person name="Hibbett D."/>
            <person name="Henrissat B."/>
            <person name="Matheny P.B."/>
            <person name="Labbe J."/>
            <person name="Martin F.M."/>
        </authorList>
    </citation>
    <scope>NUCLEOTIDE SEQUENCE</scope>
    <source>
        <strain evidence="1">HHB10654</strain>
    </source>
</reference>
<keyword evidence="2" id="KW-1185">Reference proteome</keyword>
<evidence type="ECO:0000313" key="2">
    <source>
        <dbReference type="Proteomes" id="UP000814140"/>
    </source>
</evidence>
<dbReference type="EMBL" id="MU277192">
    <property type="protein sequence ID" value="KAI0066399.1"/>
    <property type="molecule type" value="Genomic_DNA"/>
</dbReference>
<gene>
    <name evidence="1" type="ORF">BV25DRAFT_1820323</name>
</gene>
<protein>
    <submittedName>
        <fullName evidence="1">Cytochrome P450</fullName>
    </submittedName>
</protein>
<name>A0ACB8TBW4_9AGAM</name>
<sequence length="518" mass="58812">MAELGLILDNSPVPMTLSLTVTLPFSIVLGVLVVVFLALRWYQMRSPELDAIPTIGYSTSALSYFSTVKFFFNGRKMVQEGYEKYKPGLFKIPTLDTWTVVAVGHQYVDDILKAPDSVLSFDQAIYRMLQLKYTMGKELEEDAYHISVIRSQLTRNLGVLFDNMRDELVAAFEDMIPAREEWVKVPFLPTIEKIVCRTSNRIFIGVDACRNKDYLRLNIEFTMGVLKTAAILNLFPEFLKPILAPLIVKLPSHTKRQMKYIKHIIEERRQKLEELGEDWEDKPNDMLMWLMSEAKGEEQKLDHLARRLLAVNLAAIHTTSLSFTQAVYRLAANPEYMLPMREEVEAVVAAEGWSKAALQKMRRVDSFLREAQRCDGISLLSLRRIALQPFTFSNGVTVPAGTRVACASTSTHCDGAHYARADTFDGFRFVDSNDDGHTCEVATQQMVVTQTKYLPFSHGRHACPGRFFAANELKAMLAHIVVTYDVKFEDGKGFPPKTYLGEGILPRKADVLFRKRQA</sequence>